<accession>A0A8J6CBG2</accession>
<proteinExistence type="inferred from homology"/>
<keyword evidence="7" id="KW-0963">Cytoplasm</keyword>
<evidence type="ECO:0000259" key="13">
    <source>
        <dbReference type="Pfam" id="PF11527"/>
    </source>
</evidence>
<keyword evidence="15" id="KW-1185">Reference proteome</keyword>
<comment type="similarity">
    <text evidence="5">Belongs to the ARL2BP family.</text>
</comment>
<protein>
    <recommendedName>
        <fullName evidence="6">ADP-ribosylation factor-like protein 2-binding protein</fullName>
    </recommendedName>
</protein>
<dbReference type="PANTHER" id="PTHR15487">
    <property type="entry name" value="ADP-RIBOSYLATION FACTOR-LIKE PROTEIN 2-BINDING PROTEIN"/>
    <property type="match status" value="1"/>
</dbReference>
<keyword evidence="11" id="KW-0539">Nucleus</keyword>
<organism evidence="14 15">
    <name type="scientific">Diacronema lutheri</name>
    <name type="common">Unicellular marine alga</name>
    <name type="synonym">Monochrysis lutheri</name>
    <dbReference type="NCBI Taxonomy" id="2081491"/>
    <lineage>
        <taxon>Eukaryota</taxon>
        <taxon>Haptista</taxon>
        <taxon>Haptophyta</taxon>
        <taxon>Pavlovophyceae</taxon>
        <taxon>Pavlovales</taxon>
        <taxon>Pavlovaceae</taxon>
        <taxon>Diacronema</taxon>
    </lineage>
</organism>
<evidence type="ECO:0000256" key="9">
    <source>
        <dbReference type="ARBA" id="ARBA00023128"/>
    </source>
</evidence>
<evidence type="ECO:0000313" key="15">
    <source>
        <dbReference type="Proteomes" id="UP000751190"/>
    </source>
</evidence>
<keyword evidence="9" id="KW-0496">Mitochondrion</keyword>
<dbReference type="GO" id="GO:0005813">
    <property type="term" value="C:centrosome"/>
    <property type="evidence" value="ECO:0007669"/>
    <property type="project" value="UniProtKB-SubCell"/>
</dbReference>
<evidence type="ECO:0000256" key="1">
    <source>
        <dbReference type="ARBA" id="ARBA00004120"/>
    </source>
</evidence>
<comment type="subcellular location">
    <subcellularLocation>
        <location evidence="1">Cytoplasm</location>
        <location evidence="1">Cytoskeleton</location>
        <location evidence="1">Cilium basal body</location>
    </subcellularLocation>
    <subcellularLocation>
        <location evidence="3">Cytoplasm</location>
        <location evidence="3">Cytoskeleton</location>
        <location evidence="3">Microtubule organizing center</location>
        <location evidence="3">Centrosome</location>
    </subcellularLocation>
    <subcellularLocation>
        <location evidence="4">Mitochondrion intermembrane space</location>
    </subcellularLocation>
    <subcellularLocation>
        <location evidence="2">Nucleus</location>
    </subcellularLocation>
</comment>
<dbReference type="Gene3D" id="1.20.1520.10">
    <property type="entry name" value="ADP-ribosylation factor-like 2-binding protein, domain"/>
    <property type="match status" value="1"/>
</dbReference>
<dbReference type="AlphaFoldDB" id="A0A8J6CBG2"/>
<dbReference type="InterPro" id="IPR023379">
    <property type="entry name" value="BART_dom"/>
</dbReference>
<gene>
    <name evidence="14" type="ORF">KFE25_013780</name>
</gene>
<dbReference type="EMBL" id="JAGTXO010000004">
    <property type="protein sequence ID" value="KAG8468697.1"/>
    <property type="molecule type" value="Genomic_DNA"/>
</dbReference>
<name>A0A8J6CBG2_DIALT</name>
<dbReference type="InterPro" id="IPR038849">
    <property type="entry name" value="ARL2BP"/>
</dbReference>
<keyword evidence="12" id="KW-0966">Cell projection</keyword>
<evidence type="ECO:0000256" key="3">
    <source>
        <dbReference type="ARBA" id="ARBA00004300"/>
    </source>
</evidence>
<keyword evidence="8" id="KW-0969">Cilium</keyword>
<evidence type="ECO:0000256" key="8">
    <source>
        <dbReference type="ARBA" id="ARBA00023069"/>
    </source>
</evidence>
<dbReference type="InterPro" id="IPR042541">
    <property type="entry name" value="BART_sf"/>
</dbReference>
<evidence type="ECO:0000313" key="14">
    <source>
        <dbReference type="EMBL" id="KAG8468697.1"/>
    </source>
</evidence>
<evidence type="ECO:0000256" key="12">
    <source>
        <dbReference type="ARBA" id="ARBA00023273"/>
    </source>
</evidence>
<evidence type="ECO:0000256" key="11">
    <source>
        <dbReference type="ARBA" id="ARBA00023242"/>
    </source>
</evidence>
<evidence type="ECO:0000256" key="4">
    <source>
        <dbReference type="ARBA" id="ARBA00004569"/>
    </source>
</evidence>
<dbReference type="GO" id="GO:0005758">
    <property type="term" value="C:mitochondrial intermembrane space"/>
    <property type="evidence" value="ECO:0007669"/>
    <property type="project" value="UniProtKB-SubCell"/>
</dbReference>
<evidence type="ECO:0000256" key="6">
    <source>
        <dbReference type="ARBA" id="ARBA00014849"/>
    </source>
</evidence>
<dbReference type="PANTHER" id="PTHR15487:SF4">
    <property type="entry name" value="ADP-RIBOSYLATION FACTOR-LIKE PROTEIN 2-BINDING PROTEIN"/>
    <property type="match status" value="1"/>
</dbReference>
<keyword evidence="10" id="KW-0206">Cytoskeleton</keyword>
<evidence type="ECO:0000256" key="5">
    <source>
        <dbReference type="ARBA" id="ARBA00009880"/>
    </source>
</evidence>
<sequence>MDAAIAAAERDAQLASNTAGSAAQQLVDWTEGEKSVIKNLEKLGAVIASDAFQQVNNAFVQQHRSVFEFTDENKFEYTALHEQYVELMEKTLVDLAKDVNMDELLGTLPSFMEARAHGKVPEETGAYIDFLLSLTDFETFKNLMLMANMATMSRPVAAVVADSDAPLQTLDRTALPQVMVEQARTLMQLSAQDVSVSWKQAVVKKDEMLLETTTLNGVRYARLSMLIDLSVPHAVMCMLNMSAPDRNRWNQMADRVEVHRDERAGKVHDMMCTFHFKMPGVAKLIKSIPNKMTYRIAIEEDAPKPGHVRYVMAGWDLKSDAPSTSSMATLRVATLEPAGEGMCRLQTVDQQLQAAPEWMLTMWVGNNYAKQVKADVMRYKKHFGLA</sequence>
<dbReference type="OrthoDB" id="302784at2759"/>
<reference evidence="14" key="1">
    <citation type="submission" date="2021-05" db="EMBL/GenBank/DDBJ databases">
        <title>The genome of the haptophyte Pavlova lutheri (Diacronema luteri, Pavlovales) - a model for lipid biosynthesis in eukaryotic algae.</title>
        <authorList>
            <person name="Hulatt C.J."/>
            <person name="Posewitz M.C."/>
        </authorList>
    </citation>
    <scope>NUCLEOTIDE SEQUENCE</scope>
    <source>
        <strain evidence="14">NIVA-4/92</strain>
    </source>
</reference>
<dbReference type="GO" id="GO:0005634">
    <property type="term" value="C:nucleus"/>
    <property type="evidence" value="ECO:0007669"/>
    <property type="project" value="UniProtKB-SubCell"/>
</dbReference>
<evidence type="ECO:0000256" key="7">
    <source>
        <dbReference type="ARBA" id="ARBA00022490"/>
    </source>
</evidence>
<dbReference type="Proteomes" id="UP000751190">
    <property type="component" value="Unassembled WGS sequence"/>
</dbReference>
<dbReference type="GO" id="GO:0051457">
    <property type="term" value="P:maintenance of protein location in nucleus"/>
    <property type="evidence" value="ECO:0007669"/>
    <property type="project" value="TreeGrafter"/>
</dbReference>
<dbReference type="Pfam" id="PF11527">
    <property type="entry name" value="ARL2_Bind_BART"/>
    <property type="match status" value="1"/>
</dbReference>
<comment type="caution">
    <text evidence="14">The sequence shown here is derived from an EMBL/GenBank/DDBJ whole genome shotgun (WGS) entry which is preliminary data.</text>
</comment>
<evidence type="ECO:0000256" key="10">
    <source>
        <dbReference type="ARBA" id="ARBA00023212"/>
    </source>
</evidence>
<feature type="domain" description="BART" evidence="13">
    <location>
        <begin position="41"/>
        <end position="149"/>
    </location>
</feature>
<evidence type="ECO:0000256" key="2">
    <source>
        <dbReference type="ARBA" id="ARBA00004123"/>
    </source>
</evidence>